<dbReference type="OrthoDB" id="5959877at2759"/>
<gene>
    <name evidence="2" type="ORF">N0V93_003049</name>
</gene>
<dbReference type="Pfam" id="PF05960">
    <property type="entry name" value="DUF885"/>
    <property type="match status" value="1"/>
</dbReference>
<dbReference type="InterPro" id="IPR010281">
    <property type="entry name" value="DUF885"/>
</dbReference>
<accession>A0A9W8YXL0</accession>
<feature type="region of interest" description="Disordered" evidence="1">
    <location>
        <begin position="1"/>
        <end position="32"/>
    </location>
</feature>
<dbReference type="AlphaFoldDB" id="A0A9W8YXL0"/>
<keyword evidence="3" id="KW-1185">Reference proteome</keyword>
<evidence type="ECO:0008006" key="4">
    <source>
        <dbReference type="Google" id="ProtNLM"/>
    </source>
</evidence>
<organism evidence="2 3">
    <name type="scientific">Gnomoniopsis smithogilvyi</name>
    <dbReference type="NCBI Taxonomy" id="1191159"/>
    <lineage>
        <taxon>Eukaryota</taxon>
        <taxon>Fungi</taxon>
        <taxon>Dikarya</taxon>
        <taxon>Ascomycota</taxon>
        <taxon>Pezizomycotina</taxon>
        <taxon>Sordariomycetes</taxon>
        <taxon>Sordariomycetidae</taxon>
        <taxon>Diaporthales</taxon>
        <taxon>Gnomoniaceae</taxon>
        <taxon>Gnomoniopsis</taxon>
    </lineage>
</organism>
<evidence type="ECO:0000313" key="2">
    <source>
        <dbReference type="EMBL" id="KAJ4393834.1"/>
    </source>
</evidence>
<dbReference type="EMBL" id="JAPEVB010000002">
    <property type="protein sequence ID" value="KAJ4393834.1"/>
    <property type="molecule type" value="Genomic_DNA"/>
</dbReference>
<reference evidence="2" key="1">
    <citation type="submission" date="2022-10" db="EMBL/GenBank/DDBJ databases">
        <title>Tapping the CABI collections for fungal endophytes: first genome assemblies for Collariella, Neodidymelliopsis, Ascochyta clinopodiicola, Didymella pomorum, Didymosphaeria variabile, Neocosmospora piperis and Neocucurbitaria cava.</title>
        <authorList>
            <person name="Hill R."/>
        </authorList>
    </citation>
    <scope>NUCLEOTIDE SEQUENCE</scope>
    <source>
        <strain evidence="2">IMI 355082</strain>
    </source>
</reference>
<proteinExistence type="predicted"/>
<evidence type="ECO:0000313" key="3">
    <source>
        <dbReference type="Proteomes" id="UP001140453"/>
    </source>
</evidence>
<name>A0A9W8YXL0_9PEZI</name>
<protein>
    <recommendedName>
        <fullName evidence="4">X-Pro dipeptidyl-peptidase</fullName>
    </recommendedName>
</protein>
<sequence>MISPDNNAAKPSASVENDAHTSPAPRERYLETDWEVVGVSEDNEEASLGKSPVRRSASVGSSTMQDRILRIRLDERELDKVWTVQFSQNRHDAFLNLYKEELANLHREAPFATYNQEERIDYLLFQNYLKRHTRRLQLEQKRDWDTEPLLPFAPALVSLCEARIACRFEILEPSHIASVMHDATTRVFEITSQVKSGKVHVSKEAAYRAMKNIEHLKTQISDLYAFFNGYNPTFDWWVKAPYASLEKALQSLLPAVATNLAGIRPDDKDEIIGQPIGRDGLLVELEAEMIPYSPAELLSIANDKYAWCEKEMRKAASELGFGSDWKAALRHVQNIYVEPGKQPQLIKSLVDSAAAYVKKNDLVTVPPLAEKWTMSMMSPAMQKVNPFFLGGPKIIVSYPTVDMAHSDKLMSMRGNGPHLSKATAFHEMIPGHHLQGFVGGRSHAYRNLFDTPFYVEGWAMYWELVFWDRGDFFASPEDRVGTLFWRMHRCARILFSLKFHLGQLTPQQCVDLLVEMVGHERATAEGEVRRSLNGDYGPLYQAGYYLGAMQLYALRQEVLSKGILGEKAFHDCILQANQMPIELLRALILGEDLSRDYKSKWKFYGDNVSPLVLRGGL</sequence>
<dbReference type="PANTHER" id="PTHR33361:SF15">
    <property type="entry name" value="DUF885 FAMILY LIPOPROTEIN"/>
    <property type="match status" value="1"/>
</dbReference>
<dbReference type="Proteomes" id="UP001140453">
    <property type="component" value="Unassembled WGS sequence"/>
</dbReference>
<comment type="caution">
    <text evidence="2">The sequence shown here is derived from an EMBL/GenBank/DDBJ whole genome shotgun (WGS) entry which is preliminary data.</text>
</comment>
<evidence type="ECO:0000256" key="1">
    <source>
        <dbReference type="SAM" id="MobiDB-lite"/>
    </source>
</evidence>
<dbReference type="PANTHER" id="PTHR33361">
    <property type="entry name" value="GLR0591 PROTEIN"/>
    <property type="match status" value="1"/>
</dbReference>
<dbReference type="SUPFAM" id="SSF55486">
    <property type="entry name" value="Metalloproteases ('zincins'), catalytic domain"/>
    <property type="match status" value="1"/>
</dbReference>